<comment type="caution">
    <text evidence="3">The sequence shown here is derived from an EMBL/GenBank/DDBJ whole genome shotgun (WGS) entry which is preliminary data.</text>
</comment>
<gene>
    <name evidence="3" type="ORF">LSAT_V11C100038870</name>
</gene>
<dbReference type="InterPro" id="IPR055414">
    <property type="entry name" value="LRR_R13L4/SHOC2-like"/>
</dbReference>
<accession>A0A9R1XVS8</accession>
<dbReference type="PANTHER" id="PTHR47186">
    <property type="entry name" value="LEUCINE-RICH REPEAT-CONTAINING PROTEIN 57"/>
    <property type="match status" value="1"/>
</dbReference>
<dbReference type="Gene3D" id="3.80.10.10">
    <property type="entry name" value="Ribonuclease Inhibitor"/>
    <property type="match status" value="1"/>
</dbReference>
<dbReference type="EMBL" id="NBSK02000001">
    <property type="protein sequence ID" value="KAJ0227769.1"/>
    <property type="molecule type" value="Genomic_DNA"/>
</dbReference>
<sequence length="180" mass="20873">MWQSTRVIRKVPKSIGSLKHLRYLNFSHTKTRCLPEEVSELYNLQSLLVDHCYKKFAKLINLRHLDISDTPNLNKTPIGIGGLTSLQTLTKVIIEQGDRFKIWDLKVLTDLQVHLSIMGLDKVVNPIQANDANLPQKKGLDVMVMEWSNVFRDSRNETIEYEVLNELRRPPNLKKTQHFV</sequence>
<organism evidence="3 4">
    <name type="scientific">Lactuca sativa</name>
    <name type="common">Garden lettuce</name>
    <dbReference type="NCBI Taxonomy" id="4236"/>
    <lineage>
        <taxon>Eukaryota</taxon>
        <taxon>Viridiplantae</taxon>
        <taxon>Streptophyta</taxon>
        <taxon>Embryophyta</taxon>
        <taxon>Tracheophyta</taxon>
        <taxon>Spermatophyta</taxon>
        <taxon>Magnoliopsida</taxon>
        <taxon>eudicotyledons</taxon>
        <taxon>Gunneridae</taxon>
        <taxon>Pentapetalae</taxon>
        <taxon>asterids</taxon>
        <taxon>campanulids</taxon>
        <taxon>Asterales</taxon>
        <taxon>Asteraceae</taxon>
        <taxon>Cichorioideae</taxon>
        <taxon>Cichorieae</taxon>
        <taxon>Lactucinae</taxon>
        <taxon>Lactuca</taxon>
    </lineage>
</organism>
<reference evidence="3 4" key="1">
    <citation type="journal article" date="2017" name="Nat. Commun.">
        <title>Genome assembly with in vitro proximity ligation data and whole-genome triplication in lettuce.</title>
        <authorList>
            <person name="Reyes-Chin-Wo S."/>
            <person name="Wang Z."/>
            <person name="Yang X."/>
            <person name="Kozik A."/>
            <person name="Arikit S."/>
            <person name="Song C."/>
            <person name="Xia L."/>
            <person name="Froenicke L."/>
            <person name="Lavelle D.O."/>
            <person name="Truco M.J."/>
            <person name="Xia R."/>
            <person name="Zhu S."/>
            <person name="Xu C."/>
            <person name="Xu H."/>
            <person name="Xu X."/>
            <person name="Cox K."/>
            <person name="Korf I."/>
            <person name="Meyers B.C."/>
            <person name="Michelmore R.W."/>
        </authorList>
    </citation>
    <scope>NUCLEOTIDE SEQUENCE [LARGE SCALE GENOMIC DNA]</scope>
    <source>
        <strain evidence="4">cv. Salinas</strain>
        <tissue evidence="3">Seedlings</tissue>
    </source>
</reference>
<keyword evidence="1" id="KW-0677">Repeat</keyword>
<evidence type="ECO:0000259" key="2">
    <source>
        <dbReference type="Pfam" id="PF23598"/>
    </source>
</evidence>
<dbReference type="PANTHER" id="PTHR47186:SF33">
    <property type="entry name" value="NB-ARC DOMAIN-CONTAINING PROTEIN"/>
    <property type="match status" value="1"/>
</dbReference>
<dbReference type="Proteomes" id="UP000235145">
    <property type="component" value="Unassembled WGS sequence"/>
</dbReference>
<dbReference type="AlphaFoldDB" id="A0A9R1XVS8"/>
<dbReference type="InterPro" id="IPR032675">
    <property type="entry name" value="LRR_dom_sf"/>
</dbReference>
<evidence type="ECO:0000313" key="3">
    <source>
        <dbReference type="EMBL" id="KAJ0227769.1"/>
    </source>
</evidence>
<protein>
    <recommendedName>
        <fullName evidence="2">Disease resistance R13L4/SHOC-2-like LRR domain-containing protein</fullName>
    </recommendedName>
</protein>
<dbReference type="Pfam" id="PF23598">
    <property type="entry name" value="LRR_14"/>
    <property type="match status" value="1"/>
</dbReference>
<evidence type="ECO:0000256" key="1">
    <source>
        <dbReference type="ARBA" id="ARBA00022737"/>
    </source>
</evidence>
<feature type="domain" description="Disease resistance R13L4/SHOC-2-like LRR" evidence="2">
    <location>
        <begin position="13"/>
        <end position="113"/>
    </location>
</feature>
<keyword evidence="4" id="KW-1185">Reference proteome</keyword>
<evidence type="ECO:0000313" key="4">
    <source>
        <dbReference type="Proteomes" id="UP000235145"/>
    </source>
</evidence>
<proteinExistence type="predicted"/>
<dbReference type="SUPFAM" id="SSF52058">
    <property type="entry name" value="L domain-like"/>
    <property type="match status" value="1"/>
</dbReference>
<name>A0A9R1XVS8_LACSA</name>